<dbReference type="AlphaFoldDB" id="A0A0J7JUA3"/>
<feature type="region of interest" description="Disordered" evidence="1">
    <location>
        <begin position="75"/>
        <end position="99"/>
    </location>
</feature>
<evidence type="ECO:0000313" key="3">
    <source>
        <dbReference type="Proteomes" id="UP000036403"/>
    </source>
</evidence>
<dbReference type="EMBL" id="LBMM01032127">
    <property type="protein sequence ID" value="KMQ81747.1"/>
    <property type="molecule type" value="Genomic_DNA"/>
</dbReference>
<name>A0A0J7JUA3_LASNI</name>
<evidence type="ECO:0000313" key="2">
    <source>
        <dbReference type="EMBL" id="KMQ81747.1"/>
    </source>
</evidence>
<dbReference type="Proteomes" id="UP000036403">
    <property type="component" value="Unassembled WGS sequence"/>
</dbReference>
<organism evidence="2 3">
    <name type="scientific">Lasius niger</name>
    <name type="common">Black garden ant</name>
    <dbReference type="NCBI Taxonomy" id="67767"/>
    <lineage>
        <taxon>Eukaryota</taxon>
        <taxon>Metazoa</taxon>
        <taxon>Ecdysozoa</taxon>
        <taxon>Arthropoda</taxon>
        <taxon>Hexapoda</taxon>
        <taxon>Insecta</taxon>
        <taxon>Pterygota</taxon>
        <taxon>Neoptera</taxon>
        <taxon>Endopterygota</taxon>
        <taxon>Hymenoptera</taxon>
        <taxon>Apocrita</taxon>
        <taxon>Aculeata</taxon>
        <taxon>Formicoidea</taxon>
        <taxon>Formicidae</taxon>
        <taxon>Formicinae</taxon>
        <taxon>Lasius</taxon>
        <taxon>Lasius</taxon>
    </lineage>
</organism>
<protein>
    <submittedName>
        <fullName evidence="2">Carbohydrate-binding protein</fullName>
    </submittedName>
</protein>
<comment type="caution">
    <text evidence="2">The sequence shown here is derived from an EMBL/GenBank/DDBJ whole genome shotgun (WGS) entry which is preliminary data.</text>
</comment>
<reference evidence="2 3" key="1">
    <citation type="submission" date="2015-04" db="EMBL/GenBank/DDBJ databases">
        <title>Lasius niger genome sequencing.</title>
        <authorList>
            <person name="Konorov E.A."/>
            <person name="Nikitin M.A."/>
            <person name="Kirill M.V."/>
            <person name="Chang P."/>
        </authorList>
    </citation>
    <scope>NUCLEOTIDE SEQUENCE [LARGE SCALE GENOMIC DNA]</scope>
    <source>
        <tissue evidence="2">Whole</tissue>
    </source>
</reference>
<gene>
    <name evidence="2" type="ORF">RF55_25346</name>
</gene>
<keyword evidence="3" id="KW-1185">Reference proteome</keyword>
<proteinExistence type="predicted"/>
<sequence>MTAKNDMTCHVIYTLINDNFLVILSLKAVYRDLFVRSDYENNELNIGAIFLRVPKNPTHIANGHSDRQQRARLARNDPVNLTRPTQLGRRSATSTGPAGPILILMSYLNS</sequence>
<evidence type="ECO:0000256" key="1">
    <source>
        <dbReference type="SAM" id="MobiDB-lite"/>
    </source>
</evidence>
<accession>A0A0J7JUA3</accession>
<dbReference type="PaxDb" id="67767-A0A0J7JUA3"/>